<gene>
    <name evidence="3" type="ORF">PVAP13_1NG113500</name>
</gene>
<feature type="signal peptide" evidence="2">
    <location>
        <begin position="1"/>
        <end position="19"/>
    </location>
</feature>
<dbReference type="EMBL" id="CM029038">
    <property type="protein sequence ID" value="KAG2649474.1"/>
    <property type="molecule type" value="Genomic_DNA"/>
</dbReference>
<keyword evidence="4" id="KW-1185">Reference proteome</keyword>
<dbReference type="AlphaFoldDB" id="A0A8T0WWG5"/>
<protein>
    <submittedName>
        <fullName evidence="3">Uncharacterized protein</fullName>
    </submittedName>
</protein>
<keyword evidence="2" id="KW-0732">Signal</keyword>
<accession>A0A8T0WWG5</accession>
<organism evidence="3 4">
    <name type="scientific">Panicum virgatum</name>
    <name type="common">Blackwell switchgrass</name>
    <dbReference type="NCBI Taxonomy" id="38727"/>
    <lineage>
        <taxon>Eukaryota</taxon>
        <taxon>Viridiplantae</taxon>
        <taxon>Streptophyta</taxon>
        <taxon>Embryophyta</taxon>
        <taxon>Tracheophyta</taxon>
        <taxon>Spermatophyta</taxon>
        <taxon>Magnoliopsida</taxon>
        <taxon>Liliopsida</taxon>
        <taxon>Poales</taxon>
        <taxon>Poaceae</taxon>
        <taxon>PACMAD clade</taxon>
        <taxon>Panicoideae</taxon>
        <taxon>Panicodae</taxon>
        <taxon>Paniceae</taxon>
        <taxon>Panicinae</taxon>
        <taxon>Panicum</taxon>
        <taxon>Panicum sect. Hiantes</taxon>
    </lineage>
</organism>
<sequence>MSRFVVILVLSFLLLMRSSAPLGTLAAAGSSVGCKPGMAVIATEKRDSLLLDRSAAYRRLLHNDNPTGKNPGKVHDPPVSGTRYNGD</sequence>
<evidence type="ECO:0000256" key="2">
    <source>
        <dbReference type="SAM" id="SignalP"/>
    </source>
</evidence>
<proteinExistence type="predicted"/>
<feature type="chain" id="PRO_5035799283" evidence="2">
    <location>
        <begin position="20"/>
        <end position="87"/>
    </location>
</feature>
<dbReference type="Proteomes" id="UP000823388">
    <property type="component" value="Chromosome 1N"/>
</dbReference>
<comment type="caution">
    <text evidence="3">The sequence shown here is derived from an EMBL/GenBank/DDBJ whole genome shotgun (WGS) entry which is preliminary data.</text>
</comment>
<evidence type="ECO:0000313" key="4">
    <source>
        <dbReference type="Proteomes" id="UP000823388"/>
    </source>
</evidence>
<evidence type="ECO:0000313" key="3">
    <source>
        <dbReference type="EMBL" id="KAG2649474.1"/>
    </source>
</evidence>
<feature type="region of interest" description="Disordered" evidence="1">
    <location>
        <begin position="61"/>
        <end position="87"/>
    </location>
</feature>
<evidence type="ECO:0000256" key="1">
    <source>
        <dbReference type="SAM" id="MobiDB-lite"/>
    </source>
</evidence>
<reference evidence="3" key="1">
    <citation type="submission" date="2020-05" db="EMBL/GenBank/DDBJ databases">
        <title>WGS assembly of Panicum virgatum.</title>
        <authorList>
            <person name="Lovell J.T."/>
            <person name="Jenkins J."/>
            <person name="Shu S."/>
            <person name="Juenger T.E."/>
            <person name="Schmutz J."/>
        </authorList>
    </citation>
    <scope>NUCLEOTIDE SEQUENCE</scope>
    <source>
        <strain evidence="3">AP13</strain>
    </source>
</reference>
<name>A0A8T0WWG5_PANVG</name>
<dbReference type="PROSITE" id="PS51257">
    <property type="entry name" value="PROKAR_LIPOPROTEIN"/>
    <property type="match status" value="1"/>
</dbReference>